<comment type="caution">
    <text evidence="1">The sequence shown here is derived from an EMBL/GenBank/DDBJ whole genome shotgun (WGS) entry which is preliminary data.</text>
</comment>
<protein>
    <submittedName>
        <fullName evidence="1">Uncharacterized protein</fullName>
    </submittedName>
</protein>
<reference evidence="1 2" key="1">
    <citation type="journal article" date="2022" name="Hortic Res">
        <title>The genome of Dioscorea zingiberensis sheds light on the biosynthesis, origin and evolution of the medicinally important diosgenin saponins.</title>
        <authorList>
            <person name="Li Y."/>
            <person name="Tan C."/>
            <person name="Li Z."/>
            <person name="Guo J."/>
            <person name="Li S."/>
            <person name="Chen X."/>
            <person name="Wang C."/>
            <person name="Dai X."/>
            <person name="Yang H."/>
            <person name="Song W."/>
            <person name="Hou L."/>
            <person name="Xu J."/>
            <person name="Tong Z."/>
            <person name="Xu A."/>
            <person name="Yuan X."/>
            <person name="Wang W."/>
            <person name="Yang Q."/>
            <person name="Chen L."/>
            <person name="Sun Z."/>
            <person name="Wang K."/>
            <person name="Pan B."/>
            <person name="Chen J."/>
            <person name="Bao Y."/>
            <person name="Liu F."/>
            <person name="Qi X."/>
            <person name="Gang D.R."/>
            <person name="Wen J."/>
            <person name="Li J."/>
        </authorList>
    </citation>
    <scope>NUCLEOTIDE SEQUENCE [LARGE SCALE GENOMIC DNA]</scope>
    <source>
        <strain evidence="1">Dzin_1.0</strain>
    </source>
</reference>
<organism evidence="1 2">
    <name type="scientific">Dioscorea zingiberensis</name>
    <dbReference type="NCBI Taxonomy" id="325984"/>
    <lineage>
        <taxon>Eukaryota</taxon>
        <taxon>Viridiplantae</taxon>
        <taxon>Streptophyta</taxon>
        <taxon>Embryophyta</taxon>
        <taxon>Tracheophyta</taxon>
        <taxon>Spermatophyta</taxon>
        <taxon>Magnoliopsida</taxon>
        <taxon>Liliopsida</taxon>
        <taxon>Dioscoreales</taxon>
        <taxon>Dioscoreaceae</taxon>
        <taxon>Dioscorea</taxon>
    </lineage>
</organism>
<dbReference type="EMBL" id="JAGGNH010000011">
    <property type="protein sequence ID" value="KAJ0961736.1"/>
    <property type="molecule type" value="Genomic_DNA"/>
</dbReference>
<dbReference type="AlphaFoldDB" id="A0A9D5BWA0"/>
<name>A0A9D5BWA0_9LILI</name>
<evidence type="ECO:0000313" key="1">
    <source>
        <dbReference type="EMBL" id="KAJ0961736.1"/>
    </source>
</evidence>
<gene>
    <name evidence="1" type="ORF">J5N97_000055</name>
</gene>
<evidence type="ECO:0000313" key="2">
    <source>
        <dbReference type="Proteomes" id="UP001085076"/>
    </source>
</evidence>
<keyword evidence="2" id="KW-1185">Reference proteome</keyword>
<dbReference type="Proteomes" id="UP001085076">
    <property type="component" value="Unassembled WGS sequence"/>
</dbReference>
<proteinExistence type="predicted"/>
<accession>A0A9D5BWA0</accession>
<sequence>MTWLVRRSWRLNPRKEKETRYHSEIAWELRKRGEREEKNGFVVAETAECLSWRNSREVGSLNLTLEINDLGLAEILELGTSSDSPTSSSPSAAVVEKRCWRRLKGWKQ</sequence>